<dbReference type="InterPro" id="IPR036047">
    <property type="entry name" value="F-box-like_dom_sf"/>
</dbReference>
<reference evidence="2 3" key="1">
    <citation type="journal article" date="2024" name="Nat. Commun.">
        <title>Phylogenomics reveals the evolutionary origins of lichenization in chlorophyte algae.</title>
        <authorList>
            <person name="Puginier C."/>
            <person name="Libourel C."/>
            <person name="Otte J."/>
            <person name="Skaloud P."/>
            <person name="Haon M."/>
            <person name="Grisel S."/>
            <person name="Petersen M."/>
            <person name="Berrin J.G."/>
            <person name="Delaux P.M."/>
            <person name="Dal Grande F."/>
            <person name="Keller J."/>
        </authorList>
    </citation>
    <scope>NUCLEOTIDE SEQUENCE [LARGE SCALE GENOMIC DNA]</scope>
    <source>
        <strain evidence="2 3">SAG 2036</strain>
    </source>
</reference>
<dbReference type="SMART" id="SM00256">
    <property type="entry name" value="FBOX"/>
    <property type="match status" value="1"/>
</dbReference>
<evidence type="ECO:0000313" key="3">
    <source>
        <dbReference type="Proteomes" id="UP001465755"/>
    </source>
</evidence>
<keyword evidence="3" id="KW-1185">Reference proteome</keyword>
<organism evidence="2 3">
    <name type="scientific">Symbiochloris irregularis</name>
    <dbReference type="NCBI Taxonomy" id="706552"/>
    <lineage>
        <taxon>Eukaryota</taxon>
        <taxon>Viridiplantae</taxon>
        <taxon>Chlorophyta</taxon>
        <taxon>core chlorophytes</taxon>
        <taxon>Trebouxiophyceae</taxon>
        <taxon>Trebouxiales</taxon>
        <taxon>Trebouxiaceae</taxon>
        <taxon>Symbiochloris</taxon>
    </lineage>
</organism>
<dbReference type="Proteomes" id="UP001465755">
    <property type="component" value="Unassembled WGS sequence"/>
</dbReference>
<protein>
    <recommendedName>
        <fullName evidence="1">F-box domain-containing protein</fullName>
    </recommendedName>
</protein>
<proteinExistence type="predicted"/>
<sequence length="207" mass="23229">MAGRDPDLLSLPDGVICLILSFLDFQSKVCCEQVNRQLYGLLNHPGLWQQIHVTLEQLLESVDSHPIRAVSTPAARWILSRVGQGKSGGASHIHLQGDADCIVKGSRVACFFAALRERNAQYSMSAKLSGLPLEVDFESEYEQQLQELHSYAQRDVAALWNNHLCSLHLHTLDETYLDFSGARQQPWRGICLGPQQLDHPLFHRSFA</sequence>
<feature type="domain" description="F-box" evidence="1">
    <location>
        <begin position="5"/>
        <end position="51"/>
    </location>
</feature>
<dbReference type="Gene3D" id="1.20.1280.50">
    <property type="match status" value="1"/>
</dbReference>
<dbReference type="SUPFAM" id="SSF81383">
    <property type="entry name" value="F-box domain"/>
    <property type="match status" value="1"/>
</dbReference>
<dbReference type="Pfam" id="PF12937">
    <property type="entry name" value="F-box-like"/>
    <property type="match status" value="1"/>
</dbReference>
<comment type="caution">
    <text evidence="2">The sequence shown here is derived from an EMBL/GenBank/DDBJ whole genome shotgun (WGS) entry which is preliminary data.</text>
</comment>
<accession>A0AAW1PW86</accession>
<dbReference type="EMBL" id="JALJOQ010000007">
    <property type="protein sequence ID" value="KAK9812434.1"/>
    <property type="molecule type" value="Genomic_DNA"/>
</dbReference>
<gene>
    <name evidence="2" type="ORF">WJX73_010252</name>
</gene>
<dbReference type="PROSITE" id="PS50181">
    <property type="entry name" value="FBOX"/>
    <property type="match status" value="1"/>
</dbReference>
<name>A0AAW1PW86_9CHLO</name>
<evidence type="ECO:0000259" key="1">
    <source>
        <dbReference type="PROSITE" id="PS50181"/>
    </source>
</evidence>
<dbReference type="InterPro" id="IPR001810">
    <property type="entry name" value="F-box_dom"/>
</dbReference>
<dbReference type="AlphaFoldDB" id="A0AAW1PW86"/>
<evidence type="ECO:0000313" key="2">
    <source>
        <dbReference type="EMBL" id="KAK9812434.1"/>
    </source>
</evidence>